<dbReference type="SUPFAM" id="SSF51182">
    <property type="entry name" value="RmlC-like cupins"/>
    <property type="match status" value="1"/>
</dbReference>
<keyword evidence="3" id="KW-1185">Reference proteome</keyword>
<dbReference type="PANTHER" id="PTHR43698">
    <property type="entry name" value="RIBD C-TERMINAL DOMAIN CONTAINING PROTEIN"/>
    <property type="match status" value="1"/>
</dbReference>
<dbReference type="CDD" id="cd02233">
    <property type="entry name" value="cupin_HNL-like"/>
    <property type="match status" value="1"/>
</dbReference>
<gene>
    <name evidence="2" type="ORF">L0C25_15535</name>
</gene>
<dbReference type="InterPro" id="IPR011051">
    <property type="entry name" value="RmlC_Cupin_sf"/>
</dbReference>
<dbReference type="Gene3D" id="2.60.120.10">
    <property type="entry name" value="Jelly Rolls"/>
    <property type="match status" value="1"/>
</dbReference>
<dbReference type="AlphaFoldDB" id="A0AA46TEM8"/>
<protein>
    <submittedName>
        <fullName evidence="2">Cupin domain-containing protein</fullName>
    </submittedName>
</protein>
<dbReference type="RefSeq" id="WP_271632594.1">
    <property type="nucleotide sequence ID" value="NZ_CP094970.1"/>
</dbReference>
<evidence type="ECO:0000313" key="3">
    <source>
        <dbReference type="Proteomes" id="UP001164390"/>
    </source>
</evidence>
<name>A0AA46TEM8_9ACTN</name>
<dbReference type="KEGG" id="sgrg:L0C25_15535"/>
<dbReference type="Pfam" id="PF07883">
    <property type="entry name" value="Cupin_2"/>
    <property type="match status" value="1"/>
</dbReference>
<dbReference type="EMBL" id="CP094970">
    <property type="protein sequence ID" value="UYM03952.1"/>
    <property type="molecule type" value="Genomic_DNA"/>
</dbReference>
<evidence type="ECO:0000313" key="2">
    <source>
        <dbReference type="EMBL" id="UYM03952.1"/>
    </source>
</evidence>
<dbReference type="InterPro" id="IPR047263">
    <property type="entry name" value="HNL-like_cupin"/>
</dbReference>
<dbReference type="InterPro" id="IPR013096">
    <property type="entry name" value="Cupin_2"/>
</dbReference>
<sequence length="134" mass="14728">MKRLDEAFAAHGADERFSGPVLARHLWPGDGSALNAYIVRFETGSRTAWHAHPGGQLLVCTDGTGYVATRAGDLEMIRPGDAVWTEPGEEHWHGAAPHSPMEHLAVEPYSPQAPVRWHEHVEQNALHNSPEEPS</sequence>
<dbReference type="Proteomes" id="UP001164390">
    <property type="component" value="Chromosome"/>
</dbReference>
<reference evidence="2" key="1">
    <citation type="submission" date="2022-01" db="EMBL/GenBank/DDBJ databases">
        <title>Nocardioidaceae gen. sp. A5X3R13.</title>
        <authorList>
            <person name="Lopez Marin M.A."/>
            <person name="Uhlik O."/>
        </authorList>
    </citation>
    <scope>NUCLEOTIDE SEQUENCE</scope>
    <source>
        <strain evidence="2">A5X3R13</strain>
    </source>
</reference>
<proteinExistence type="predicted"/>
<dbReference type="InterPro" id="IPR014710">
    <property type="entry name" value="RmlC-like_jellyroll"/>
</dbReference>
<accession>A0AA46TEM8</accession>
<evidence type="ECO:0000259" key="1">
    <source>
        <dbReference type="Pfam" id="PF07883"/>
    </source>
</evidence>
<organism evidence="2 3">
    <name type="scientific">Solicola gregarius</name>
    <dbReference type="NCBI Taxonomy" id="2908642"/>
    <lineage>
        <taxon>Bacteria</taxon>
        <taxon>Bacillati</taxon>
        <taxon>Actinomycetota</taxon>
        <taxon>Actinomycetes</taxon>
        <taxon>Propionibacteriales</taxon>
        <taxon>Nocardioidaceae</taxon>
        <taxon>Solicola</taxon>
    </lineage>
</organism>
<feature type="domain" description="Cupin type-2" evidence="1">
    <location>
        <begin position="38"/>
        <end position="106"/>
    </location>
</feature>
<dbReference type="PANTHER" id="PTHR43698:SF1">
    <property type="entry name" value="BLL4564 PROTEIN"/>
    <property type="match status" value="1"/>
</dbReference>